<gene>
    <name evidence="1" type="ORF">IAC56_04275</name>
</gene>
<proteinExistence type="predicted"/>
<reference evidence="1" key="1">
    <citation type="submission" date="2020-10" db="EMBL/GenBank/DDBJ databases">
        <authorList>
            <person name="Gilroy R."/>
        </authorList>
    </citation>
    <scope>NUCLEOTIDE SEQUENCE</scope>
    <source>
        <strain evidence="1">7463</strain>
    </source>
</reference>
<dbReference type="GO" id="GO:0005829">
    <property type="term" value="C:cytosol"/>
    <property type="evidence" value="ECO:0007669"/>
    <property type="project" value="TreeGrafter"/>
</dbReference>
<comment type="caution">
    <text evidence="1">The sequence shown here is derived from an EMBL/GenBank/DDBJ whole genome shotgun (WGS) entry which is preliminary data.</text>
</comment>
<evidence type="ECO:0000313" key="1">
    <source>
        <dbReference type="EMBL" id="HIU37469.1"/>
    </source>
</evidence>
<dbReference type="GO" id="GO:0033969">
    <property type="term" value="F:gamma-glutamyl-gamma-aminobutyrate hydrolase activity"/>
    <property type="evidence" value="ECO:0007669"/>
    <property type="project" value="TreeGrafter"/>
</dbReference>
<dbReference type="GO" id="GO:0006598">
    <property type="term" value="P:polyamine catabolic process"/>
    <property type="evidence" value="ECO:0007669"/>
    <property type="project" value="TreeGrafter"/>
</dbReference>
<dbReference type="Proteomes" id="UP000824083">
    <property type="component" value="Unassembled WGS sequence"/>
</dbReference>
<dbReference type="AlphaFoldDB" id="A0A9D1IKG4"/>
<dbReference type="Pfam" id="PF07722">
    <property type="entry name" value="Peptidase_C26"/>
    <property type="match status" value="1"/>
</dbReference>
<dbReference type="CDD" id="cd01745">
    <property type="entry name" value="GATase1_2"/>
    <property type="match status" value="1"/>
</dbReference>
<dbReference type="PANTHER" id="PTHR43235">
    <property type="entry name" value="GLUTAMINE AMIDOTRANSFERASE PB2B2.05-RELATED"/>
    <property type="match status" value="1"/>
</dbReference>
<keyword evidence="1" id="KW-0378">Hydrolase</keyword>
<dbReference type="InterPro" id="IPR011697">
    <property type="entry name" value="Peptidase_C26"/>
</dbReference>
<dbReference type="Gene3D" id="3.40.50.880">
    <property type="match status" value="1"/>
</dbReference>
<dbReference type="PROSITE" id="PS51273">
    <property type="entry name" value="GATASE_TYPE_1"/>
    <property type="match status" value="1"/>
</dbReference>
<protein>
    <submittedName>
        <fullName evidence="1">Gamma-glutamyl-gamma-aminobutyrate hydrolase family protein</fullName>
    </submittedName>
</protein>
<dbReference type="InterPro" id="IPR044668">
    <property type="entry name" value="PuuD-like"/>
</dbReference>
<dbReference type="InterPro" id="IPR029062">
    <property type="entry name" value="Class_I_gatase-like"/>
</dbReference>
<dbReference type="SUPFAM" id="SSF52317">
    <property type="entry name" value="Class I glutamine amidotransferase-like"/>
    <property type="match status" value="1"/>
</dbReference>
<organism evidence="1 2">
    <name type="scientific">Candidatus Aphodousia faecigallinarum</name>
    <dbReference type="NCBI Taxonomy" id="2840677"/>
    <lineage>
        <taxon>Bacteria</taxon>
        <taxon>Pseudomonadati</taxon>
        <taxon>Pseudomonadota</taxon>
        <taxon>Betaproteobacteria</taxon>
        <taxon>Burkholderiales</taxon>
        <taxon>Sutterellaceae</taxon>
        <taxon>Sutterellaceae incertae sedis</taxon>
        <taxon>Candidatus Aphodousia</taxon>
    </lineage>
</organism>
<evidence type="ECO:0000313" key="2">
    <source>
        <dbReference type="Proteomes" id="UP000824083"/>
    </source>
</evidence>
<dbReference type="EMBL" id="DVMY01000070">
    <property type="protein sequence ID" value="HIU37469.1"/>
    <property type="molecule type" value="Genomic_DNA"/>
</dbReference>
<accession>A0A9D1IKG4</accession>
<sequence>MRPLIGVTSLWDDEKSCGWMWQNYLELIWEAGGMPMVLSLNASDEAVREAVCRCDGFLFTGGQDVAPDRFDSQYPQRCQKPSLERDAVEFKLFDAARRAHRPIFGICRGLQLINVAMGGSLIEDIPSQVDTQTEHRYVTPGSPSMHQVDILGESYLFRAYPNNVMTVNSYHHQALDRVAQGLRIVARSSTDQVIEAVQSDEDDFLLGVQWHPERIYRERPENLRMVEFFIEAAAQR</sequence>
<reference evidence="1" key="2">
    <citation type="journal article" date="2021" name="PeerJ">
        <title>Extensive microbial diversity within the chicken gut microbiome revealed by metagenomics and culture.</title>
        <authorList>
            <person name="Gilroy R."/>
            <person name="Ravi A."/>
            <person name="Getino M."/>
            <person name="Pursley I."/>
            <person name="Horton D.L."/>
            <person name="Alikhan N.F."/>
            <person name="Baker D."/>
            <person name="Gharbi K."/>
            <person name="Hall N."/>
            <person name="Watson M."/>
            <person name="Adriaenssens E.M."/>
            <person name="Foster-Nyarko E."/>
            <person name="Jarju S."/>
            <person name="Secka A."/>
            <person name="Antonio M."/>
            <person name="Oren A."/>
            <person name="Chaudhuri R.R."/>
            <person name="La Ragione R."/>
            <person name="Hildebrand F."/>
            <person name="Pallen M.J."/>
        </authorList>
    </citation>
    <scope>NUCLEOTIDE SEQUENCE</scope>
    <source>
        <strain evidence="1">7463</strain>
    </source>
</reference>
<dbReference type="PANTHER" id="PTHR43235:SF1">
    <property type="entry name" value="GLUTAMINE AMIDOTRANSFERASE PB2B2.05-RELATED"/>
    <property type="match status" value="1"/>
</dbReference>
<name>A0A9D1IKG4_9BURK</name>